<feature type="compositionally biased region" description="Basic and acidic residues" evidence="1">
    <location>
        <begin position="1"/>
        <end position="10"/>
    </location>
</feature>
<dbReference type="GeneID" id="18802187"/>
<proteinExistence type="predicted"/>
<dbReference type="Proteomes" id="UP000053927">
    <property type="component" value="Unassembled WGS sequence"/>
</dbReference>
<name>R7RYT2_STEHR</name>
<evidence type="ECO:0000313" key="2">
    <source>
        <dbReference type="EMBL" id="EIM80050.1"/>
    </source>
</evidence>
<dbReference type="KEGG" id="shs:STEHIDRAFT_162939"/>
<protein>
    <submittedName>
        <fullName evidence="2">Uncharacterized protein</fullName>
    </submittedName>
</protein>
<sequence length="378" mass="42596">MTADDARSEEETSLDALAENIADDIPIQPELAPVADDEPASTLGVHDKVDEEHITIDEIHSSQAEDVDEDTVSELEGSGIDDHDMRNEMRFGGIRRIDEEFDDEFEDVPEGFDVDDFFPDSIDSEPLHEGTTNTLLTSMTTSSSVRETDSSRESQFEIFLMIESRKYLKTTIVASYLSSNRAQKVTIRTLRARGVTLEDLRRGDSSLNSTELVGDDVINAGDLVAGLVRVSGSVCPAVWRLKDFESEIMDICVRVDGESWEWNGKYVRLVPERGESGSRSHTHRQFVLEIPAILPHPLSPTISARECENDVSIHLKHTWTLSQQQLDEVLDDAWSWLKPESEEVLSNIQILPAIEDTETLPYRNHEGTMPGFYYYFNL</sequence>
<dbReference type="RefSeq" id="XP_007310679.1">
    <property type="nucleotide sequence ID" value="XM_007310617.1"/>
</dbReference>
<dbReference type="EMBL" id="JH687399">
    <property type="protein sequence ID" value="EIM80050.1"/>
    <property type="molecule type" value="Genomic_DNA"/>
</dbReference>
<evidence type="ECO:0000256" key="1">
    <source>
        <dbReference type="SAM" id="MobiDB-lite"/>
    </source>
</evidence>
<keyword evidence="3" id="KW-1185">Reference proteome</keyword>
<dbReference type="AlphaFoldDB" id="R7RYT2"/>
<dbReference type="OrthoDB" id="3048541at2759"/>
<gene>
    <name evidence="2" type="ORF">STEHIDRAFT_162939</name>
</gene>
<organism evidence="2 3">
    <name type="scientific">Stereum hirsutum (strain FP-91666)</name>
    <name type="common">White-rot fungus</name>
    <dbReference type="NCBI Taxonomy" id="721885"/>
    <lineage>
        <taxon>Eukaryota</taxon>
        <taxon>Fungi</taxon>
        <taxon>Dikarya</taxon>
        <taxon>Basidiomycota</taxon>
        <taxon>Agaricomycotina</taxon>
        <taxon>Agaricomycetes</taxon>
        <taxon>Russulales</taxon>
        <taxon>Stereaceae</taxon>
        <taxon>Stereum</taxon>
    </lineage>
</organism>
<feature type="region of interest" description="Disordered" evidence="1">
    <location>
        <begin position="1"/>
        <end position="41"/>
    </location>
</feature>
<reference evidence="3" key="1">
    <citation type="journal article" date="2012" name="Science">
        <title>The Paleozoic origin of enzymatic lignin decomposition reconstructed from 31 fungal genomes.</title>
        <authorList>
            <person name="Floudas D."/>
            <person name="Binder M."/>
            <person name="Riley R."/>
            <person name="Barry K."/>
            <person name="Blanchette R.A."/>
            <person name="Henrissat B."/>
            <person name="Martinez A.T."/>
            <person name="Otillar R."/>
            <person name="Spatafora J.W."/>
            <person name="Yadav J.S."/>
            <person name="Aerts A."/>
            <person name="Benoit I."/>
            <person name="Boyd A."/>
            <person name="Carlson A."/>
            <person name="Copeland A."/>
            <person name="Coutinho P.M."/>
            <person name="de Vries R.P."/>
            <person name="Ferreira P."/>
            <person name="Findley K."/>
            <person name="Foster B."/>
            <person name="Gaskell J."/>
            <person name="Glotzer D."/>
            <person name="Gorecki P."/>
            <person name="Heitman J."/>
            <person name="Hesse C."/>
            <person name="Hori C."/>
            <person name="Igarashi K."/>
            <person name="Jurgens J.A."/>
            <person name="Kallen N."/>
            <person name="Kersten P."/>
            <person name="Kohler A."/>
            <person name="Kuees U."/>
            <person name="Kumar T.K.A."/>
            <person name="Kuo A."/>
            <person name="LaButti K."/>
            <person name="Larrondo L.F."/>
            <person name="Lindquist E."/>
            <person name="Ling A."/>
            <person name="Lombard V."/>
            <person name="Lucas S."/>
            <person name="Lundell T."/>
            <person name="Martin R."/>
            <person name="McLaughlin D.J."/>
            <person name="Morgenstern I."/>
            <person name="Morin E."/>
            <person name="Murat C."/>
            <person name="Nagy L.G."/>
            <person name="Nolan M."/>
            <person name="Ohm R.A."/>
            <person name="Patyshakuliyeva A."/>
            <person name="Rokas A."/>
            <person name="Ruiz-Duenas F.J."/>
            <person name="Sabat G."/>
            <person name="Salamov A."/>
            <person name="Samejima M."/>
            <person name="Schmutz J."/>
            <person name="Slot J.C."/>
            <person name="St John F."/>
            <person name="Stenlid J."/>
            <person name="Sun H."/>
            <person name="Sun S."/>
            <person name="Syed K."/>
            <person name="Tsang A."/>
            <person name="Wiebenga A."/>
            <person name="Young D."/>
            <person name="Pisabarro A."/>
            <person name="Eastwood D.C."/>
            <person name="Martin F."/>
            <person name="Cullen D."/>
            <person name="Grigoriev I.V."/>
            <person name="Hibbett D.S."/>
        </authorList>
    </citation>
    <scope>NUCLEOTIDE SEQUENCE [LARGE SCALE GENOMIC DNA]</scope>
    <source>
        <strain evidence="3">FP-91666</strain>
    </source>
</reference>
<accession>R7RYT2</accession>
<evidence type="ECO:0000313" key="3">
    <source>
        <dbReference type="Proteomes" id="UP000053927"/>
    </source>
</evidence>